<sequence length="122" mass="13800">MPLFGIVDKSSFGSSHLSCGRDRPLSSSCWWETLLYCGVQQAEPFRSCVCVRARVRACVLGPSYAIIWNCRQKQLWILPCLSCDRDRPLSSSCWWETLLYSGVSPFLLSAWLILGCGTSYQH</sequence>
<organism evidence="1 2">
    <name type="scientific">Ovis ammon polii</name>
    <dbReference type="NCBI Taxonomy" id="230172"/>
    <lineage>
        <taxon>Eukaryota</taxon>
        <taxon>Metazoa</taxon>
        <taxon>Chordata</taxon>
        <taxon>Craniata</taxon>
        <taxon>Vertebrata</taxon>
        <taxon>Euteleostomi</taxon>
        <taxon>Mammalia</taxon>
        <taxon>Eutheria</taxon>
        <taxon>Laurasiatheria</taxon>
        <taxon>Artiodactyla</taxon>
        <taxon>Ruminantia</taxon>
        <taxon>Pecora</taxon>
        <taxon>Bovidae</taxon>
        <taxon>Caprinae</taxon>
        <taxon>Ovis</taxon>
    </lineage>
</organism>
<evidence type="ECO:0000313" key="1">
    <source>
        <dbReference type="EMBL" id="KAI4542805.1"/>
    </source>
</evidence>
<dbReference type="AlphaFoldDB" id="A0AAD4UEW4"/>
<comment type="caution">
    <text evidence="1">The sequence shown here is derived from an EMBL/GenBank/DDBJ whole genome shotgun (WGS) entry which is preliminary data.</text>
</comment>
<evidence type="ECO:0000313" key="2">
    <source>
        <dbReference type="Proteomes" id="UP001214576"/>
    </source>
</evidence>
<reference evidence="1" key="1">
    <citation type="submission" date="2022-03" db="EMBL/GenBank/DDBJ databases">
        <title>Genomic analyses of argali, domestic sheep and their hybrids provide insights into chromosomal evolution, heterosis and genetic basis of agronomic traits.</title>
        <authorList>
            <person name="Li M."/>
        </authorList>
    </citation>
    <scope>NUCLEOTIDE SEQUENCE</scope>
    <source>
        <strain evidence="1">CAU-MHL-2022a</strain>
        <tissue evidence="1">Skin</tissue>
    </source>
</reference>
<protein>
    <submittedName>
        <fullName evidence="1">Uncharacterized protein</fullName>
    </submittedName>
</protein>
<dbReference type="EMBL" id="JAKZEL010000006">
    <property type="protein sequence ID" value="KAI4542805.1"/>
    <property type="molecule type" value="Genomic_DNA"/>
</dbReference>
<dbReference type="Proteomes" id="UP001214576">
    <property type="component" value="Unassembled WGS sequence"/>
</dbReference>
<keyword evidence="2" id="KW-1185">Reference proteome</keyword>
<name>A0AAD4UEW4_OVIAM</name>
<gene>
    <name evidence="1" type="ORF">MG293_006931</name>
</gene>
<proteinExistence type="predicted"/>
<accession>A0AAD4UEW4</accession>